<evidence type="ECO:0000256" key="4">
    <source>
        <dbReference type="ARBA" id="ARBA00023054"/>
    </source>
</evidence>
<dbReference type="Pfam" id="PF00261">
    <property type="entry name" value="Tropomyosin"/>
    <property type="match status" value="2"/>
</dbReference>
<dbReference type="FunFam" id="1.20.5.170:FF:000005">
    <property type="entry name" value="Tropomyosin alpha-1 chain"/>
    <property type="match status" value="1"/>
</dbReference>
<dbReference type="Gene3D" id="1.20.5.170">
    <property type="match status" value="2"/>
</dbReference>
<evidence type="ECO:0000313" key="7">
    <source>
        <dbReference type="EMBL" id="CAF3729683.1"/>
    </source>
</evidence>
<evidence type="ECO:0000256" key="1">
    <source>
        <dbReference type="ARBA" id="ARBA00002987"/>
    </source>
</evidence>
<dbReference type="Gene3D" id="1.20.5.340">
    <property type="match status" value="1"/>
</dbReference>
<dbReference type="PANTHER" id="PTHR19269">
    <property type="entry name" value="TROPOMYOSIN"/>
    <property type="match status" value="1"/>
</dbReference>
<dbReference type="OrthoDB" id="128924at2759"/>
<feature type="compositionally biased region" description="Basic and acidic residues" evidence="5">
    <location>
        <begin position="444"/>
        <end position="458"/>
    </location>
</feature>
<proteinExistence type="inferred from homology"/>
<evidence type="ECO:0000256" key="2">
    <source>
        <dbReference type="ARBA" id="ARBA00009036"/>
    </source>
</evidence>
<evidence type="ECO:0000256" key="3">
    <source>
        <dbReference type="ARBA" id="ARBA00022737"/>
    </source>
</evidence>
<organism evidence="6 8">
    <name type="scientific">Didymodactylos carnosus</name>
    <dbReference type="NCBI Taxonomy" id="1234261"/>
    <lineage>
        <taxon>Eukaryota</taxon>
        <taxon>Metazoa</taxon>
        <taxon>Spiralia</taxon>
        <taxon>Gnathifera</taxon>
        <taxon>Rotifera</taxon>
        <taxon>Eurotatoria</taxon>
        <taxon>Bdelloidea</taxon>
        <taxon>Philodinida</taxon>
        <taxon>Philodinidae</taxon>
        <taxon>Didymodactylos</taxon>
    </lineage>
</organism>
<dbReference type="InterPro" id="IPR000533">
    <property type="entry name" value="Tropomyosin"/>
</dbReference>
<keyword evidence="3" id="KW-0677">Repeat</keyword>
<dbReference type="AlphaFoldDB" id="A0A814DHZ1"/>
<feature type="region of interest" description="Disordered" evidence="5">
    <location>
        <begin position="240"/>
        <end position="260"/>
    </location>
</feature>
<name>A0A814DHZ1_9BILA</name>
<gene>
    <name evidence="6" type="ORF">GPM918_LOCUS11418</name>
    <name evidence="7" type="ORF">SRO942_LOCUS11419</name>
</gene>
<evidence type="ECO:0000313" key="8">
    <source>
        <dbReference type="Proteomes" id="UP000663829"/>
    </source>
</evidence>
<feature type="region of interest" description="Disordered" evidence="5">
    <location>
        <begin position="25"/>
        <end position="46"/>
    </location>
</feature>
<evidence type="ECO:0000256" key="5">
    <source>
        <dbReference type="SAM" id="MobiDB-lite"/>
    </source>
</evidence>
<comment type="similarity">
    <text evidence="2">Belongs to the tropomyosin family.</text>
</comment>
<dbReference type="FunFam" id="1.20.5.170:FF:000001">
    <property type="entry name" value="Tropomyosin alpha-1 chain isoform 1"/>
    <property type="match status" value="1"/>
</dbReference>
<keyword evidence="4" id="KW-0175">Coiled coil</keyword>
<dbReference type="PRINTS" id="PR00194">
    <property type="entry name" value="TROPOMYOSIN"/>
</dbReference>
<dbReference type="SUPFAM" id="SSF57997">
    <property type="entry name" value="Tropomyosin"/>
    <property type="match status" value="2"/>
</dbReference>
<comment type="caution">
    <text evidence="6">The sequence shown here is derived from an EMBL/GenBank/DDBJ whole genome shotgun (WGS) entry which is preliminary data.</text>
</comment>
<evidence type="ECO:0000313" key="6">
    <source>
        <dbReference type="EMBL" id="CAF0954386.1"/>
    </source>
</evidence>
<comment type="function">
    <text evidence="1">Tropomyosin, in association with the troponin complex, plays a central role in the calcium dependent regulation of muscle contraction.</text>
</comment>
<protein>
    <recommendedName>
        <fullName evidence="9">Tropomyosin</fullName>
    </recommendedName>
</protein>
<reference evidence="6" key="1">
    <citation type="submission" date="2021-02" db="EMBL/GenBank/DDBJ databases">
        <authorList>
            <person name="Nowell W R."/>
        </authorList>
    </citation>
    <scope>NUCLEOTIDE SEQUENCE</scope>
</reference>
<feature type="region of interest" description="Disordered" evidence="5">
    <location>
        <begin position="93"/>
        <end position="118"/>
    </location>
</feature>
<dbReference type="FunFam" id="1.20.5.340:FF:000001">
    <property type="entry name" value="Tropomyosin alpha-1 chain isoform 2"/>
    <property type="match status" value="1"/>
</dbReference>
<dbReference type="EMBL" id="CAJNOQ010002366">
    <property type="protein sequence ID" value="CAF0954386.1"/>
    <property type="molecule type" value="Genomic_DNA"/>
</dbReference>
<feature type="region of interest" description="Disordered" evidence="5">
    <location>
        <begin position="432"/>
        <end position="458"/>
    </location>
</feature>
<evidence type="ECO:0008006" key="9">
    <source>
        <dbReference type="Google" id="ProtNLM"/>
    </source>
</evidence>
<keyword evidence="8" id="KW-1185">Reference proteome</keyword>
<dbReference type="Proteomes" id="UP000681722">
    <property type="component" value="Unassembled WGS sequence"/>
</dbReference>
<sequence>MSANTTATMDSIKKKMQAMKLEKENAIDRADQAENRQKDFEEKLKTSEEEINGLQKRIQQLDTELDTAQEQLAEANGQINAIEFYNLFKERQAKRHHHLSPVSSSHQHKSNNQNRKQQNKYYQYSPKQQQTRFQQYTSLDPHYSSGKRRDEAISYILRNEKIKQIRQKISEYEILREYQQLAPSETDLFFSETNINNQHSNFSSTSSSCPSLNIYSRLPPDGAEDYIQCTNESNFSPCKYNKNENNNNNTREKQKTTPRRRVKPGYEIYQPNNTNYSSQITFNLKISIIQAEVIDIINVLKQKMSSNFNSSSFSNGTTGRSTTKSVASSNINPFNQNHTSPSTNDFVHHTESNAMSPGSAGASIMETIKRRMQQTKDELAFSQDQLQEYRVERENEKRLREQAEADVAALGRRLQLVEEDLERAEERLLQATSKLDEASQAADESERGRKGLEQRTYQDDERIAQLEQQLAEAQLIAEDSDRKYDEVARRLAIMEVDLERAEDRAEAAEAKIAKFEEDLKHLYYELRSKEIYYTKAMQREESYEEQIRDQTTRLKDAEQRADLAERTMAKLQKEVDRLEDELLAEKEKYKGVSEELDQTLNELSGY</sequence>
<accession>A0A814DHZ1</accession>
<dbReference type="Proteomes" id="UP000663829">
    <property type="component" value="Unassembled WGS sequence"/>
</dbReference>
<dbReference type="EMBL" id="CAJOBC010002366">
    <property type="protein sequence ID" value="CAF3729683.1"/>
    <property type="molecule type" value="Genomic_DNA"/>
</dbReference>